<gene>
    <name evidence="2" type="ORF">SAMN02745123_00820</name>
</gene>
<dbReference type="OrthoDB" id="9809127at2"/>
<dbReference type="Pfam" id="PF02421">
    <property type="entry name" value="FeoB_N"/>
    <property type="match status" value="1"/>
</dbReference>
<keyword evidence="3" id="KW-1185">Reference proteome</keyword>
<protein>
    <submittedName>
        <fullName evidence="2">Ferrous iron transport protein B</fullName>
    </submittedName>
</protein>
<evidence type="ECO:0000259" key="1">
    <source>
        <dbReference type="PROSITE" id="PS51711"/>
    </source>
</evidence>
<dbReference type="CDD" id="cd01879">
    <property type="entry name" value="FeoB"/>
    <property type="match status" value="1"/>
</dbReference>
<evidence type="ECO:0000313" key="3">
    <source>
        <dbReference type="Proteomes" id="UP000183997"/>
    </source>
</evidence>
<name>A0A1M6PZZ0_9FIRM</name>
<dbReference type="GO" id="GO:0005525">
    <property type="term" value="F:GTP binding"/>
    <property type="evidence" value="ECO:0007669"/>
    <property type="project" value="InterPro"/>
</dbReference>
<dbReference type="GO" id="GO:0015093">
    <property type="term" value="F:ferrous iron transmembrane transporter activity"/>
    <property type="evidence" value="ECO:0007669"/>
    <property type="project" value="TreeGrafter"/>
</dbReference>
<dbReference type="GO" id="GO:0005886">
    <property type="term" value="C:plasma membrane"/>
    <property type="evidence" value="ECO:0007669"/>
    <property type="project" value="TreeGrafter"/>
</dbReference>
<dbReference type="Pfam" id="PF17910">
    <property type="entry name" value="FeoB_Cyto"/>
    <property type="match status" value="1"/>
</dbReference>
<dbReference type="InterPro" id="IPR050860">
    <property type="entry name" value="FeoB_GTPase"/>
</dbReference>
<dbReference type="STRING" id="1121421.SAMN02745123_00820"/>
<dbReference type="EMBL" id="FRAR01000007">
    <property type="protein sequence ID" value="SHK13471.1"/>
    <property type="molecule type" value="Genomic_DNA"/>
</dbReference>
<reference evidence="3" key="1">
    <citation type="submission" date="2016-11" db="EMBL/GenBank/DDBJ databases">
        <authorList>
            <person name="Varghese N."/>
            <person name="Submissions S."/>
        </authorList>
    </citation>
    <scope>NUCLEOTIDE SEQUENCE [LARGE SCALE GENOMIC DNA]</scope>
    <source>
        <strain evidence="3">DSM 10349</strain>
    </source>
</reference>
<dbReference type="InterPro" id="IPR027417">
    <property type="entry name" value="P-loop_NTPase"/>
</dbReference>
<sequence length="262" mass="28876">MGLTNQSCGTRVNKETFTKSTAKVDYVIALAGNPNTGKSTVFNALTGLNQHTGNWPGKTVLRAEGKYIDHGLVFNLIDLPGTYSLQANSVEEQVTRDYLCFQKPDATIVVVDATCLERNLNLVLQVLEITSKVVVCVNLVDEAKRKKICVNIDALAAKLGVPVVATAARDGIGLDKLVKTVTEVANGTLKTAPYYVQYHDSIENAIKKIQPQIKLLVGEEEFNTRWLALKLLDKDQTVLTELEKYLRRKENVTTEIGGELWA</sequence>
<dbReference type="InterPro" id="IPR041069">
    <property type="entry name" value="FeoB_Cyto"/>
</dbReference>
<feature type="domain" description="FeoB-type G" evidence="1">
    <location>
        <begin position="25"/>
        <end position="187"/>
    </location>
</feature>
<dbReference type="AlphaFoldDB" id="A0A1M6PZZ0"/>
<evidence type="ECO:0000313" key="2">
    <source>
        <dbReference type="EMBL" id="SHK13471.1"/>
    </source>
</evidence>
<accession>A0A1M6PZZ0</accession>
<dbReference type="PANTHER" id="PTHR43185">
    <property type="entry name" value="FERROUS IRON TRANSPORT PROTEIN B"/>
    <property type="match status" value="1"/>
</dbReference>
<dbReference type="RefSeq" id="WP_072911139.1">
    <property type="nucleotide sequence ID" value="NZ_FRAR01000007.1"/>
</dbReference>
<proteinExistence type="predicted"/>
<dbReference type="PROSITE" id="PS51711">
    <property type="entry name" value="G_FEOB"/>
    <property type="match status" value="1"/>
</dbReference>
<dbReference type="Gene3D" id="3.40.50.300">
    <property type="entry name" value="P-loop containing nucleotide triphosphate hydrolases"/>
    <property type="match status" value="1"/>
</dbReference>
<organism evidence="2 3">
    <name type="scientific">Desulforamulus aeronauticus DSM 10349</name>
    <dbReference type="NCBI Taxonomy" id="1121421"/>
    <lineage>
        <taxon>Bacteria</taxon>
        <taxon>Bacillati</taxon>
        <taxon>Bacillota</taxon>
        <taxon>Clostridia</taxon>
        <taxon>Eubacteriales</taxon>
        <taxon>Peptococcaceae</taxon>
        <taxon>Desulforamulus</taxon>
    </lineage>
</organism>
<dbReference type="Proteomes" id="UP000183997">
    <property type="component" value="Unassembled WGS sequence"/>
</dbReference>
<dbReference type="PANTHER" id="PTHR43185:SF1">
    <property type="entry name" value="FE(2+) TRANSPORTER FEOB"/>
    <property type="match status" value="1"/>
</dbReference>
<dbReference type="InterPro" id="IPR030389">
    <property type="entry name" value="G_FEOB_dom"/>
</dbReference>
<dbReference type="Gene3D" id="1.10.287.1770">
    <property type="match status" value="1"/>
</dbReference>
<dbReference type="SUPFAM" id="SSF52540">
    <property type="entry name" value="P-loop containing nucleoside triphosphate hydrolases"/>
    <property type="match status" value="1"/>
</dbReference>